<keyword evidence="3" id="KW-1185">Reference proteome</keyword>
<gene>
    <name evidence="2" type="ORF">H0H81_004627</name>
</gene>
<dbReference type="OrthoDB" id="3252634at2759"/>
<dbReference type="EMBL" id="JABCKI010005831">
    <property type="protein sequence ID" value="KAG5637420.1"/>
    <property type="molecule type" value="Genomic_DNA"/>
</dbReference>
<feature type="compositionally biased region" description="Low complexity" evidence="1">
    <location>
        <begin position="219"/>
        <end position="235"/>
    </location>
</feature>
<dbReference type="Pfam" id="PF13650">
    <property type="entry name" value="Asp_protease_2"/>
    <property type="match status" value="1"/>
</dbReference>
<dbReference type="Gene3D" id="2.40.70.10">
    <property type="entry name" value="Acid Proteases"/>
    <property type="match status" value="1"/>
</dbReference>
<dbReference type="Proteomes" id="UP000717328">
    <property type="component" value="Unassembled WGS sequence"/>
</dbReference>
<protein>
    <recommendedName>
        <fullName evidence="4">Peptidase A2 domain-containing protein</fullName>
    </recommendedName>
</protein>
<dbReference type="CDD" id="cd00303">
    <property type="entry name" value="retropepsin_like"/>
    <property type="match status" value="1"/>
</dbReference>
<comment type="caution">
    <text evidence="2">The sequence shown here is derived from an EMBL/GenBank/DDBJ whole genome shotgun (WGS) entry which is preliminary data.</text>
</comment>
<evidence type="ECO:0008006" key="4">
    <source>
        <dbReference type="Google" id="ProtNLM"/>
    </source>
</evidence>
<feature type="compositionally biased region" description="Polar residues" evidence="1">
    <location>
        <begin position="237"/>
        <end position="247"/>
    </location>
</feature>
<reference evidence="2" key="2">
    <citation type="submission" date="2021-10" db="EMBL/GenBank/DDBJ databases">
        <title>Phylogenomics reveals ancestral predisposition of the termite-cultivated fungus Termitomyces towards a domesticated lifestyle.</title>
        <authorList>
            <person name="Auxier B."/>
            <person name="Grum-Grzhimaylo A."/>
            <person name="Cardenas M.E."/>
            <person name="Lodge J.D."/>
            <person name="Laessoe T."/>
            <person name="Pedersen O."/>
            <person name="Smith M.E."/>
            <person name="Kuyper T.W."/>
            <person name="Franco-Molano E.A."/>
            <person name="Baroni T.J."/>
            <person name="Aanen D.K."/>
        </authorList>
    </citation>
    <scope>NUCLEOTIDE SEQUENCE</scope>
    <source>
        <strain evidence="2">D49</strain>
    </source>
</reference>
<proteinExistence type="predicted"/>
<dbReference type="SUPFAM" id="SSF50630">
    <property type="entry name" value="Acid proteases"/>
    <property type="match status" value="1"/>
</dbReference>
<evidence type="ECO:0000256" key="1">
    <source>
        <dbReference type="SAM" id="MobiDB-lite"/>
    </source>
</evidence>
<accession>A0A9P7FY90</accession>
<dbReference type="InterPro" id="IPR021109">
    <property type="entry name" value="Peptidase_aspartic_dom_sf"/>
</dbReference>
<dbReference type="AlphaFoldDB" id="A0A9P7FY90"/>
<feature type="region of interest" description="Disordered" evidence="1">
    <location>
        <begin position="208"/>
        <end position="267"/>
    </location>
</feature>
<evidence type="ECO:0000313" key="3">
    <source>
        <dbReference type="Proteomes" id="UP000717328"/>
    </source>
</evidence>
<evidence type="ECO:0000313" key="2">
    <source>
        <dbReference type="EMBL" id="KAG5637420.1"/>
    </source>
</evidence>
<organism evidence="2 3">
    <name type="scientific">Sphagnurus paluster</name>
    <dbReference type="NCBI Taxonomy" id="117069"/>
    <lineage>
        <taxon>Eukaryota</taxon>
        <taxon>Fungi</taxon>
        <taxon>Dikarya</taxon>
        <taxon>Basidiomycota</taxon>
        <taxon>Agaricomycotina</taxon>
        <taxon>Agaricomycetes</taxon>
        <taxon>Agaricomycetidae</taxon>
        <taxon>Agaricales</taxon>
        <taxon>Tricholomatineae</taxon>
        <taxon>Lyophyllaceae</taxon>
        <taxon>Sphagnurus</taxon>
    </lineage>
</organism>
<reference evidence="2" key="1">
    <citation type="submission" date="2021-02" db="EMBL/GenBank/DDBJ databases">
        <authorList>
            <person name="Nieuwenhuis M."/>
            <person name="Van De Peppel L.J.J."/>
        </authorList>
    </citation>
    <scope>NUCLEOTIDE SEQUENCE</scope>
    <source>
        <strain evidence="2">D49</strain>
    </source>
</reference>
<name>A0A9P7FY90_9AGAR</name>
<sequence>MAFTDGQWDKIHHRLVIADMDHHPDDPWPMDRIKATAEYILHGTRPSATNRYRPTATAETGTAPAYASPGAPPVTAPTVAASDRLSVKEEIFLAALNKAVEQCIREGKCQRNQEGRIVLPSGGYVPNNIGGDNLKAKVKEWHRRNPNQLATGHITANANTMLYEVNQVLSYNSTPPAPITTEDQIRLLQQEVLALREGRTRQMFDGVELPRRQPPPHQPVAVPTAPATVPSAPVPTNKPTALATPTQPVAGPSRPYSTNEKGKGRSTEMAPFREAVTQKRVALTNRIEEVPDEDTSPYQRKAPLSQLKEEVIDEEIPASAFIEELEAFPVLTNQVPKACIAEDIYDTYLKALAPGEIPERITVAKESRALRSIFMDVDKMEQVECIVDSGSQIVAMSEEICHALRIQYDPSVILNMQSANGSLDPSLGLARNVPCTIGNLTLYLQIHVIRNPAYDILLGRPFDVLTSSNVKTYPDGNTVITITDPNTGEIRSIPTFARGEHHCKHQTANFRVKRA</sequence>